<evidence type="ECO:0008006" key="7">
    <source>
        <dbReference type="Google" id="ProtNLM"/>
    </source>
</evidence>
<dbReference type="PANTHER" id="PTHR28657:SF10">
    <property type="entry name" value="INDOLEAMINE 2,3-DIOXYGENASE"/>
    <property type="match status" value="1"/>
</dbReference>
<gene>
    <name evidence="5" type="ORF">XA68_11497</name>
</gene>
<keyword evidence="4" id="KW-0349">Heme</keyword>
<dbReference type="OrthoDB" id="540174at2759"/>
<comment type="caution">
    <text evidence="5">The sequence shown here is derived from an EMBL/GenBank/DDBJ whole genome shotgun (WGS) entry which is preliminary data.</text>
</comment>
<keyword evidence="2 4" id="KW-0479">Metal-binding</keyword>
<dbReference type="AlphaFoldDB" id="A0A2A9PFB4"/>
<reference evidence="5 6" key="1">
    <citation type="journal article" date="2015" name="BMC Genomics">
        <title>Gene expression during zombie ant biting behavior reflects the complexity underlying fungal parasitic behavioral manipulation.</title>
        <authorList>
            <person name="de Bekker C."/>
            <person name="Ohm R.A."/>
            <person name="Loreto R.G."/>
            <person name="Sebastian A."/>
            <person name="Albert I."/>
            <person name="Merrow M."/>
            <person name="Brachmann A."/>
            <person name="Hughes D.P."/>
        </authorList>
    </citation>
    <scope>NUCLEOTIDE SEQUENCE [LARGE SCALE GENOMIC DNA]</scope>
    <source>
        <strain evidence="5 6">SC16a</strain>
    </source>
</reference>
<dbReference type="SUPFAM" id="SSF140959">
    <property type="entry name" value="Indolic compounds 2,3-dioxygenase-like"/>
    <property type="match status" value="1"/>
</dbReference>
<dbReference type="Proteomes" id="UP000037136">
    <property type="component" value="Unassembled WGS sequence"/>
</dbReference>
<name>A0A2A9PFB4_OPHUN</name>
<dbReference type="Gene3D" id="1.20.58.480">
    <property type="match status" value="1"/>
</dbReference>
<evidence type="ECO:0000256" key="4">
    <source>
        <dbReference type="PIRSR" id="PIRSR600898-1"/>
    </source>
</evidence>
<dbReference type="Pfam" id="PF01231">
    <property type="entry name" value="IDO"/>
    <property type="match status" value="1"/>
</dbReference>
<evidence type="ECO:0000313" key="5">
    <source>
        <dbReference type="EMBL" id="PFH60079.1"/>
    </source>
</evidence>
<comment type="similarity">
    <text evidence="1">Belongs to the indoleamine 2,3-dioxygenase family.</text>
</comment>
<protein>
    <recommendedName>
        <fullName evidence="7">Indoleamine 2,3-dioxygenase</fullName>
    </recommendedName>
</protein>
<dbReference type="STRING" id="268505.A0A2A9PFB4"/>
<dbReference type="PROSITE" id="PS00876">
    <property type="entry name" value="IDO_1"/>
    <property type="match status" value="1"/>
</dbReference>
<dbReference type="InterPro" id="IPR000898">
    <property type="entry name" value="Indolamine_dOase"/>
</dbReference>
<dbReference type="GO" id="GO:0033754">
    <property type="term" value="F:indoleamine 2,3-dioxygenase activity"/>
    <property type="evidence" value="ECO:0007669"/>
    <property type="project" value="TreeGrafter"/>
</dbReference>
<keyword evidence="6" id="KW-1185">Reference proteome</keyword>
<dbReference type="GO" id="GO:0020037">
    <property type="term" value="F:heme binding"/>
    <property type="evidence" value="ECO:0007669"/>
    <property type="project" value="InterPro"/>
</dbReference>
<accession>A0A2A9PFB4</accession>
<dbReference type="GO" id="GO:0019441">
    <property type="term" value="P:L-tryptophan catabolic process to kynurenine"/>
    <property type="evidence" value="ECO:0007669"/>
    <property type="project" value="InterPro"/>
</dbReference>
<keyword evidence="3 4" id="KW-0408">Iron</keyword>
<reference evidence="5 6" key="2">
    <citation type="journal article" date="2017" name="Sci. Rep.">
        <title>Ant-infecting Ophiocordyceps genomes reveal a high diversity of potential behavioral manipulation genes and a possible major role for enterotoxins.</title>
        <authorList>
            <person name="de Bekker C."/>
            <person name="Ohm R.A."/>
            <person name="Evans H.C."/>
            <person name="Brachmann A."/>
            <person name="Hughes D.P."/>
        </authorList>
    </citation>
    <scope>NUCLEOTIDE SEQUENCE [LARGE SCALE GENOMIC DNA]</scope>
    <source>
        <strain evidence="5 6">SC16a</strain>
    </source>
</reference>
<evidence type="ECO:0000313" key="6">
    <source>
        <dbReference type="Proteomes" id="UP000037136"/>
    </source>
</evidence>
<organism evidence="5 6">
    <name type="scientific">Ophiocordyceps unilateralis</name>
    <name type="common">Zombie-ant fungus</name>
    <name type="synonym">Torrubia unilateralis</name>
    <dbReference type="NCBI Taxonomy" id="268505"/>
    <lineage>
        <taxon>Eukaryota</taxon>
        <taxon>Fungi</taxon>
        <taxon>Dikarya</taxon>
        <taxon>Ascomycota</taxon>
        <taxon>Pezizomycotina</taxon>
        <taxon>Sordariomycetes</taxon>
        <taxon>Hypocreomycetidae</taxon>
        <taxon>Hypocreales</taxon>
        <taxon>Ophiocordycipitaceae</taxon>
        <taxon>Ophiocordyceps</taxon>
    </lineage>
</organism>
<dbReference type="PANTHER" id="PTHR28657">
    <property type="entry name" value="INDOLEAMINE 2,3-DIOXYGENASE"/>
    <property type="match status" value="1"/>
</dbReference>
<evidence type="ECO:0000256" key="2">
    <source>
        <dbReference type="ARBA" id="ARBA00022723"/>
    </source>
</evidence>
<dbReference type="GO" id="GO:0005737">
    <property type="term" value="C:cytoplasm"/>
    <property type="evidence" value="ECO:0007669"/>
    <property type="project" value="TreeGrafter"/>
</dbReference>
<proteinExistence type="inferred from homology"/>
<evidence type="ECO:0000256" key="3">
    <source>
        <dbReference type="ARBA" id="ARBA00023004"/>
    </source>
</evidence>
<evidence type="ECO:0000256" key="1">
    <source>
        <dbReference type="ARBA" id="ARBA00007119"/>
    </source>
</evidence>
<dbReference type="EMBL" id="LAZP02000153">
    <property type="protein sequence ID" value="PFH60079.1"/>
    <property type="molecule type" value="Genomic_DNA"/>
</dbReference>
<dbReference type="GO" id="GO:0046872">
    <property type="term" value="F:metal ion binding"/>
    <property type="evidence" value="ECO:0007669"/>
    <property type="project" value="UniProtKB-KW"/>
</dbReference>
<dbReference type="GO" id="GO:0034354">
    <property type="term" value="P:'de novo' NAD+ biosynthetic process from L-tryptophan"/>
    <property type="evidence" value="ECO:0007669"/>
    <property type="project" value="TreeGrafter"/>
</dbReference>
<feature type="binding site" description="proximal binding residue" evidence="4">
    <location>
        <position position="359"/>
    </location>
    <ligand>
        <name>heme b</name>
        <dbReference type="ChEBI" id="CHEBI:60344"/>
    </ligand>
    <ligandPart>
        <name>Fe</name>
        <dbReference type="ChEBI" id="CHEBI:18248"/>
    </ligandPart>
</feature>
<dbReference type="InterPro" id="IPR037217">
    <property type="entry name" value="Trp/Indoleamine_2_3_dOase-like"/>
</dbReference>
<sequence>MSPHAVPVATRSRSRPSADLAEFAVTSNAFLPEHSPIQELPDSYYQPWESIVSRLPALLESNAIRLTVADLPVLSTARLGTEPEWRRAYSMLAFLANAHVWGGDEPDEVLPPQITIPLLEAAEHLELPPVLTFAAAALWNFSCAGDDMSRIEDLSLLFSFTGTESESWFYLISVAMEAKASGILHTMMNALAAVKTRDYQVITEALYDLCRCIQELGALLNRMYEKCDPLVFYHDIRPLLAGSRNMESAGLPRGVFYDEGDGRGEWRQLRGGSNGQSSLIQFFDVVLGVEHKGHGDTTSYHSEMREYMPGPHRRFLIHAARMGSIRELALAPQTTDEQRQLHAAFVAATRALGAFRNRHLQIVARYIIVPSRQAPSPTDPDPAVSKWRQNLASSCSAQQVDDGLRGTGARRIGGQGVLEPGSIGQAVRWHEVLYTRCLKRPGSRVLRCRGQLRIHTATPREINCCNDHRRSSAVHRRSSALNTDR</sequence>